<dbReference type="CDD" id="cd00084">
    <property type="entry name" value="HMG-box_SF"/>
    <property type="match status" value="1"/>
</dbReference>
<feature type="compositionally biased region" description="Acidic residues" evidence="3">
    <location>
        <begin position="183"/>
        <end position="196"/>
    </location>
</feature>
<reference evidence="5" key="1">
    <citation type="submission" date="2021-01" db="EMBL/GenBank/DDBJ databases">
        <authorList>
            <person name="Corre E."/>
            <person name="Pelletier E."/>
            <person name="Niang G."/>
            <person name="Scheremetjew M."/>
            <person name="Finn R."/>
            <person name="Kale V."/>
            <person name="Holt S."/>
            <person name="Cochrane G."/>
            <person name="Meng A."/>
            <person name="Brown T."/>
            <person name="Cohen L."/>
        </authorList>
    </citation>
    <scope>NUCLEOTIDE SEQUENCE</scope>
</reference>
<feature type="region of interest" description="Disordered" evidence="3">
    <location>
        <begin position="172"/>
        <end position="196"/>
    </location>
</feature>
<dbReference type="SUPFAM" id="SSF47095">
    <property type="entry name" value="HMG-box"/>
    <property type="match status" value="2"/>
</dbReference>
<evidence type="ECO:0000313" key="5">
    <source>
        <dbReference type="EMBL" id="CAD8870182.1"/>
    </source>
</evidence>
<dbReference type="Pfam" id="PF00505">
    <property type="entry name" value="HMG_box"/>
    <property type="match status" value="2"/>
</dbReference>
<feature type="domain" description="HMG box" evidence="4">
    <location>
        <begin position="7"/>
        <end position="75"/>
    </location>
</feature>
<dbReference type="EMBL" id="HBFQ01062927">
    <property type="protein sequence ID" value="CAD8870182.1"/>
    <property type="molecule type" value="Transcribed_RNA"/>
</dbReference>
<dbReference type="SMART" id="SM00398">
    <property type="entry name" value="HMG"/>
    <property type="match status" value="2"/>
</dbReference>
<dbReference type="GO" id="GO:0005634">
    <property type="term" value="C:nucleus"/>
    <property type="evidence" value="ECO:0007669"/>
    <property type="project" value="UniProtKB-UniRule"/>
</dbReference>
<dbReference type="PANTHER" id="PTHR48112">
    <property type="entry name" value="HIGH MOBILITY GROUP PROTEIN DSP1"/>
    <property type="match status" value="1"/>
</dbReference>
<proteinExistence type="predicted"/>
<feature type="DNA-binding region" description="HMG box" evidence="2">
    <location>
        <begin position="7"/>
        <end position="75"/>
    </location>
</feature>
<feature type="domain" description="HMG box" evidence="4">
    <location>
        <begin position="105"/>
        <end position="173"/>
    </location>
</feature>
<gene>
    <name evidence="5" type="ORF">NSCI0253_LOCUS44539</name>
</gene>
<feature type="region of interest" description="Disordered" evidence="3">
    <location>
        <begin position="78"/>
        <end position="109"/>
    </location>
</feature>
<dbReference type="AlphaFoldDB" id="A0A7S1AZH4"/>
<accession>A0A7S1AZH4</accession>
<dbReference type="InterPro" id="IPR009071">
    <property type="entry name" value="HMG_box_dom"/>
</dbReference>
<dbReference type="InterPro" id="IPR036910">
    <property type="entry name" value="HMG_box_dom_sf"/>
</dbReference>
<evidence type="ECO:0000256" key="3">
    <source>
        <dbReference type="SAM" id="MobiDB-lite"/>
    </source>
</evidence>
<evidence type="ECO:0000259" key="4">
    <source>
        <dbReference type="PROSITE" id="PS50118"/>
    </source>
</evidence>
<dbReference type="GO" id="GO:0003677">
    <property type="term" value="F:DNA binding"/>
    <property type="evidence" value="ECO:0007669"/>
    <property type="project" value="UniProtKB-UniRule"/>
</dbReference>
<organism evidence="5">
    <name type="scientific">Noctiluca scintillans</name>
    <name type="common">Sea sparkle</name>
    <name type="synonym">Red tide dinoflagellate</name>
    <dbReference type="NCBI Taxonomy" id="2966"/>
    <lineage>
        <taxon>Eukaryota</taxon>
        <taxon>Sar</taxon>
        <taxon>Alveolata</taxon>
        <taxon>Dinophyceae</taxon>
        <taxon>Noctilucales</taxon>
        <taxon>Noctilucaceae</taxon>
        <taxon>Noctiluca</taxon>
    </lineage>
</organism>
<feature type="compositionally biased region" description="Basic and acidic residues" evidence="3">
    <location>
        <begin position="87"/>
        <end position="104"/>
    </location>
</feature>
<dbReference type="InterPro" id="IPR050342">
    <property type="entry name" value="HMGB"/>
</dbReference>
<dbReference type="PRINTS" id="PR00886">
    <property type="entry name" value="HIGHMOBLTY12"/>
</dbReference>
<keyword evidence="1 2" id="KW-0238">DNA-binding</keyword>
<dbReference type="PROSITE" id="PS50118">
    <property type="entry name" value="HMG_BOX_2"/>
    <property type="match status" value="2"/>
</dbReference>
<dbReference type="Gene3D" id="1.10.30.10">
    <property type="entry name" value="High mobility group box domain"/>
    <property type="match status" value="2"/>
</dbReference>
<evidence type="ECO:0000256" key="1">
    <source>
        <dbReference type="ARBA" id="ARBA00023125"/>
    </source>
</evidence>
<keyword evidence="2" id="KW-0539">Nucleus</keyword>
<feature type="DNA-binding region" description="HMG box" evidence="2">
    <location>
        <begin position="105"/>
        <end position="173"/>
    </location>
</feature>
<name>A0A7S1AZH4_NOCSC</name>
<sequence length="196" mass="21978">MVCIQEPKRPQNAYWLFLNEKRPEFEQQAGTKLAPMVGKLAGQAWKELPSPARERYEKKAVELKATYDDELKTFLAAGGEKSKRKASNTDKGAKRAKKEKDPNCPKRPQNAYWLFLTERRDAFVKEAGSAGAPAVAKVAGNAWKHLSEQERQPYERQAASLKERYDQELKKYKDANGSAAEVGGDEESDGEDAVSN</sequence>
<protein>
    <recommendedName>
        <fullName evidence="4">HMG box domain-containing protein</fullName>
    </recommendedName>
</protein>
<evidence type="ECO:0000256" key="2">
    <source>
        <dbReference type="PROSITE-ProRule" id="PRU00267"/>
    </source>
</evidence>